<evidence type="ECO:0000256" key="1">
    <source>
        <dbReference type="SAM" id="Phobius"/>
    </source>
</evidence>
<evidence type="ECO:0000313" key="2">
    <source>
        <dbReference type="EMBL" id="QVJ01813.1"/>
    </source>
</evidence>
<keyword evidence="3" id="KW-1185">Reference proteome</keyword>
<dbReference type="KEGG" id="nec:KGD82_01945"/>
<keyword evidence="1" id="KW-0472">Membrane</keyword>
<protein>
    <submittedName>
        <fullName evidence="2">Uncharacterized protein</fullName>
    </submittedName>
</protein>
<sequence length="180" mass="20083">MPDTLLRALPLVLVVVFLSALLYTLARSRRWRREHGASKPPLVDPELTRFGTPFSPTRVRAARLVREGCVADDPATAYVVVLLAERELGTPEDPWRSRSLALLLLVQLQLVLSQLINRGAGTLFILLALALLVGCTVALGWLGERSARRRRERVERALRLNRAPAPGFHRARRAQGEEPT</sequence>
<accession>A0A975LAV7</accession>
<dbReference type="EMBL" id="CP074402">
    <property type="protein sequence ID" value="QVJ01813.1"/>
    <property type="molecule type" value="Genomic_DNA"/>
</dbReference>
<keyword evidence="1" id="KW-0812">Transmembrane</keyword>
<gene>
    <name evidence="2" type="ORF">KGD82_01945</name>
</gene>
<dbReference type="Proteomes" id="UP000682416">
    <property type="component" value="Chromosome"/>
</dbReference>
<feature type="transmembrane region" description="Helical" evidence="1">
    <location>
        <begin position="123"/>
        <end position="143"/>
    </location>
</feature>
<reference evidence="2" key="1">
    <citation type="submission" date="2021-05" db="EMBL/GenBank/DDBJ databases">
        <authorList>
            <person name="Kaiqin L."/>
            <person name="Jian G."/>
        </authorList>
    </citation>
    <scope>NUCLEOTIDE SEQUENCE</scope>
    <source>
        <strain evidence="2">HDS5</strain>
    </source>
</reference>
<evidence type="ECO:0000313" key="3">
    <source>
        <dbReference type="Proteomes" id="UP000682416"/>
    </source>
</evidence>
<organism evidence="2 3">
    <name type="scientific">Nocardiopsis eucommiae</name>
    <dbReference type="NCBI Taxonomy" id="2831970"/>
    <lineage>
        <taxon>Bacteria</taxon>
        <taxon>Bacillati</taxon>
        <taxon>Actinomycetota</taxon>
        <taxon>Actinomycetes</taxon>
        <taxon>Streptosporangiales</taxon>
        <taxon>Nocardiopsidaceae</taxon>
        <taxon>Nocardiopsis</taxon>
    </lineage>
</organism>
<proteinExistence type="predicted"/>
<feature type="transmembrane region" description="Helical" evidence="1">
    <location>
        <begin position="100"/>
        <end position="117"/>
    </location>
</feature>
<name>A0A975LAV7_9ACTN</name>
<feature type="transmembrane region" description="Helical" evidence="1">
    <location>
        <begin position="6"/>
        <end position="26"/>
    </location>
</feature>
<keyword evidence="1" id="KW-1133">Transmembrane helix</keyword>
<dbReference type="AlphaFoldDB" id="A0A975LAV7"/>